<reference evidence="3" key="1">
    <citation type="submission" date="2013-09" db="EMBL/GenBank/DDBJ databases">
        <title>Corchorus olitorius genome sequencing.</title>
        <authorList>
            <person name="Alam M."/>
            <person name="Haque M.S."/>
            <person name="Islam M.S."/>
            <person name="Emdad E.M."/>
            <person name="Islam M.M."/>
            <person name="Ahmed B."/>
            <person name="Halim A."/>
            <person name="Hossen Q.M.M."/>
            <person name="Hossain M.Z."/>
            <person name="Ahmed R."/>
            <person name="Khan M.M."/>
            <person name="Islam R."/>
            <person name="Rashid M.M."/>
            <person name="Khan S.A."/>
            <person name="Rahman M.S."/>
            <person name="Alam M."/>
            <person name="Yahiya A.S."/>
            <person name="Khan M.S."/>
            <person name="Azam M.S."/>
            <person name="Haque T."/>
            <person name="Lashkar M.Z.H."/>
            <person name="Akhand A.I."/>
            <person name="Morshed G."/>
            <person name="Roy S."/>
            <person name="Uddin K.S."/>
            <person name="Rabeya T."/>
            <person name="Hossain A.S."/>
            <person name="Chowdhury A."/>
            <person name="Snigdha A.R."/>
            <person name="Mortoza M.S."/>
            <person name="Matin S.A."/>
            <person name="Hoque S.M.E."/>
            <person name="Islam M.K."/>
            <person name="Roy D.K."/>
            <person name="Haider R."/>
            <person name="Moosa M.M."/>
            <person name="Elias S.M."/>
            <person name="Hasan A.M."/>
            <person name="Jahan S."/>
            <person name="Shafiuddin M."/>
            <person name="Mahmood N."/>
            <person name="Shommy N.S."/>
        </authorList>
    </citation>
    <scope>NUCLEOTIDE SEQUENCE [LARGE SCALE GENOMIC DNA]</scope>
    <source>
        <strain evidence="3">cv. O-4</strain>
    </source>
</reference>
<dbReference type="AlphaFoldDB" id="A0A1R3J7Y0"/>
<keyword evidence="3" id="KW-1185">Reference proteome</keyword>
<gene>
    <name evidence="2" type="ORF">COLO4_18763</name>
</gene>
<comment type="caution">
    <text evidence="2">The sequence shown here is derived from an EMBL/GenBank/DDBJ whole genome shotgun (WGS) entry which is preliminary data.</text>
</comment>
<dbReference type="Proteomes" id="UP000187203">
    <property type="component" value="Unassembled WGS sequence"/>
</dbReference>
<protein>
    <submittedName>
        <fullName evidence="2">Uncharacterized protein</fullName>
    </submittedName>
</protein>
<accession>A0A1R3J7Y0</accession>
<organism evidence="2 3">
    <name type="scientific">Corchorus olitorius</name>
    <dbReference type="NCBI Taxonomy" id="93759"/>
    <lineage>
        <taxon>Eukaryota</taxon>
        <taxon>Viridiplantae</taxon>
        <taxon>Streptophyta</taxon>
        <taxon>Embryophyta</taxon>
        <taxon>Tracheophyta</taxon>
        <taxon>Spermatophyta</taxon>
        <taxon>Magnoliopsida</taxon>
        <taxon>eudicotyledons</taxon>
        <taxon>Gunneridae</taxon>
        <taxon>Pentapetalae</taxon>
        <taxon>rosids</taxon>
        <taxon>malvids</taxon>
        <taxon>Malvales</taxon>
        <taxon>Malvaceae</taxon>
        <taxon>Grewioideae</taxon>
        <taxon>Apeibeae</taxon>
        <taxon>Corchorus</taxon>
    </lineage>
</organism>
<dbReference type="EMBL" id="AWUE01016498">
    <property type="protein sequence ID" value="OMO90948.1"/>
    <property type="molecule type" value="Genomic_DNA"/>
</dbReference>
<sequence>MGRTEHNKAKKGMSDSDKFLIIFSPPKRSYQPLTKS</sequence>
<feature type="region of interest" description="Disordered" evidence="1">
    <location>
        <begin position="1"/>
        <end position="20"/>
    </location>
</feature>
<evidence type="ECO:0000313" key="2">
    <source>
        <dbReference type="EMBL" id="OMO90948.1"/>
    </source>
</evidence>
<evidence type="ECO:0000313" key="3">
    <source>
        <dbReference type="Proteomes" id="UP000187203"/>
    </source>
</evidence>
<evidence type="ECO:0000256" key="1">
    <source>
        <dbReference type="SAM" id="MobiDB-lite"/>
    </source>
</evidence>
<proteinExistence type="predicted"/>
<feature type="compositionally biased region" description="Basic and acidic residues" evidence="1">
    <location>
        <begin position="1"/>
        <end position="18"/>
    </location>
</feature>
<name>A0A1R3J7Y0_9ROSI</name>